<evidence type="ECO:0000313" key="1">
    <source>
        <dbReference type="EMBL" id="KAF2468118.1"/>
    </source>
</evidence>
<reference evidence="1" key="1">
    <citation type="journal article" date="2020" name="Stud. Mycol.">
        <title>101 Dothideomycetes genomes: a test case for predicting lifestyles and emergence of pathogens.</title>
        <authorList>
            <person name="Haridas S."/>
            <person name="Albert R."/>
            <person name="Binder M."/>
            <person name="Bloem J."/>
            <person name="Labutti K."/>
            <person name="Salamov A."/>
            <person name="Andreopoulos B."/>
            <person name="Baker S."/>
            <person name="Barry K."/>
            <person name="Bills G."/>
            <person name="Bluhm B."/>
            <person name="Cannon C."/>
            <person name="Castanera R."/>
            <person name="Culley D."/>
            <person name="Daum C."/>
            <person name="Ezra D."/>
            <person name="Gonzalez J."/>
            <person name="Henrissat B."/>
            <person name="Kuo A."/>
            <person name="Liang C."/>
            <person name="Lipzen A."/>
            <person name="Lutzoni F."/>
            <person name="Magnuson J."/>
            <person name="Mondo S."/>
            <person name="Nolan M."/>
            <person name="Ohm R."/>
            <person name="Pangilinan J."/>
            <person name="Park H.-J."/>
            <person name="Ramirez L."/>
            <person name="Alfaro M."/>
            <person name="Sun H."/>
            <person name="Tritt A."/>
            <person name="Yoshinaga Y."/>
            <person name="Zwiers L.-H."/>
            <person name="Turgeon B."/>
            <person name="Goodwin S."/>
            <person name="Spatafora J."/>
            <person name="Crous P."/>
            <person name="Grigoriev I."/>
        </authorList>
    </citation>
    <scope>NUCLEOTIDE SEQUENCE</scope>
    <source>
        <strain evidence="1">ATCC 200398</strain>
    </source>
</reference>
<name>A0ACB6QMA6_9PLEO</name>
<dbReference type="Proteomes" id="UP000799755">
    <property type="component" value="Unassembled WGS sequence"/>
</dbReference>
<dbReference type="EMBL" id="MU003517">
    <property type="protein sequence ID" value="KAF2468118.1"/>
    <property type="molecule type" value="Genomic_DNA"/>
</dbReference>
<sequence>MPLLKDLDCSIELGDSREKLQEYGTSYGDGFVESFIRVPSDPKTFAVRLTSSGFIAPGLAMFVYIDGIYQCNRNRLGLVDPQGAPGKLGKRTVVNFHVRQKEERQQNGSLIAREWAFAKLNTGRCI</sequence>
<comment type="caution">
    <text evidence="1">The sequence shown here is derived from an EMBL/GenBank/DDBJ whole genome shotgun (WGS) entry which is preliminary data.</text>
</comment>
<organism evidence="1 2">
    <name type="scientific">Lindgomyces ingoldianus</name>
    <dbReference type="NCBI Taxonomy" id="673940"/>
    <lineage>
        <taxon>Eukaryota</taxon>
        <taxon>Fungi</taxon>
        <taxon>Dikarya</taxon>
        <taxon>Ascomycota</taxon>
        <taxon>Pezizomycotina</taxon>
        <taxon>Dothideomycetes</taxon>
        <taxon>Pleosporomycetidae</taxon>
        <taxon>Pleosporales</taxon>
        <taxon>Lindgomycetaceae</taxon>
        <taxon>Lindgomyces</taxon>
    </lineage>
</organism>
<protein>
    <submittedName>
        <fullName evidence="1">Uncharacterized protein</fullName>
    </submittedName>
</protein>
<gene>
    <name evidence="1" type="ORF">BDR25DRAFT_232874</name>
</gene>
<accession>A0ACB6QMA6</accession>
<evidence type="ECO:0000313" key="2">
    <source>
        <dbReference type="Proteomes" id="UP000799755"/>
    </source>
</evidence>
<keyword evidence="2" id="KW-1185">Reference proteome</keyword>
<proteinExistence type="predicted"/>